<feature type="binding site" evidence="8">
    <location>
        <position position="101"/>
    </location>
    <ligand>
        <name>Zn(2+)</name>
        <dbReference type="ChEBI" id="CHEBI:29105"/>
        <note>ligand shared between dimeric partners</note>
    </ligand>
</feature>
<dbReference type="GO" id="GO:0004462">
    <property type="term" value="F:lactoylglutathione lyase activity"/>
    <property type="evidence" value="ECO:0007669"/>
    <property type="project" value="UniProtKB-UniRule"/>
</dbReference>
<dbReference type="OMA" id="MGDAWGH"/>
<gene>
    <name evidence="12" type="primary">glo1</name>
    <name evidence="11" type="ORF">SJAG_04726</name>
</gene>
<evidence type="ECO:0000256" key="7">
    <source>
        <dbReference type="PIRSR" id="PIRSR604361-1"/>
    </source>
</evidence>
<comment type="pathway">
    <text evidence="1 9">Secondary metabolite metabolism; methylglyoxal degradation; (R)-lactate from methylglyoxal: step 1/2.</text>
</comment>
<evidence type="ECO:0000256" key="8">
    <source>
        <dbReference type="PIRSR" id="PIRSR604361-3"/>
    </source>
</evidence>
<evidence type="ECO:0000256" key="4">
    <source>
        <dbReference type="ARBA" id="ARBA00022723"/>
    </source>
</evidence>
<dbReference type="Proteomes" id="UP000001744">
    <property type="component" value="Unassembled WGS sequence"/>
</dbReference>
<dbReference type="GO" id="GO:0008270">
    <property type="term" value="F:zinc ion binding"/>
    <property type="evidence" value="ECO:0007669"/>
    <property type="project" value="EnsemblFungi"/>
</dbReference>
<dbReference type="eggNOG" id="KOG2944">
    <property type="taxonomic scope" value="Eukaryota"/>
</dbReference>
<dbReference type="PROSITE" id="PS00935">
    <property type="entry name" value="GLYOXALASE_I_2"/>
    <property type="match status" value="2"/>
</dbReference>
<dbReference type="AlphaFoldDB" id="B6K7L2"/>
<dbReference type="Pfam" id="PF00903">
    <property type="entry name" value="Glyoxalase"/>
    <property type="match status" value="2"/>
</dbReference>
<keyword evidence="4 8" id="KW-0479">Metal-binding</keyword>
<keyword evidence="13" id="KW-1185">Reference proteome</keyword>
<dbReference type="PANTHER" id="PTHR10374">
    <property type="entry name" value="LACTOYLGLUTATHIONE LYASE GLYOXALASE I"/>
    <property type="match status" value="1"/>
</dbReference>
<dbReference type="PROSITE" id="PS00934">
    <property type="entry name" value="GLYOXALASE_I_1"/>
    <property type="match status" value="1"/>
</dbReference>
<keyword evidence="5 8" id="KW-0862">Zinc</keyword>
<dbReference type="EC" id="4.4.1.5" evidence="3 9"/>
<dbReference type="EMBL" id="KE651168">
    <property type="protein sequence ID" value="EEB09516.1"/>
    <property type="molecule type" value="Genomic_DNA"/>
</dbReference>
<dbReference type="GeneID" id="7051515"/>
<dbReference type="SUPFAM" id="SSF54593">
    <property type="entry name" value="Glyoxalase/Bleomycin resistance protein/Dihydroxybiphenyl dioxygenase"/>
    <property type="match status" value="2"/>
</dbReference>
<feature type="domain" description="VOC" evidence="10">
    <location>
        <begin position="9"/>
        <end position="151"/>
    </location>
</feature>
<dbReference type="NCBIfam" id="TIGR00068">
    <property type="entry name" value="glyox_I"/>
    <property type="match status" value="2"/>
</dbReference>
<dbReference type="VEuPathDB" id="FungiDB:SJAG_04726"/>
<evidence type="ECO:0000313" key="11">
    <source>
        <dbReference type="EMBL" id="EEB09516.1"/>
    </source>
</evidence>
<dbReference type="InterPro" id="IPR037523">
    <property type="entry name" value="VOC_core"/>
</dbReference>
<comment type="cofactor">
    <cofactor evidence="8">
        <name>Zn(2+)</name>
        <dbReference type="ChEBI" id="CHEBI:29105"/>
    </cofactor>
    <text evidence="8">Binds 1 zinc ion per subunit. In the homodimer, two zinc ions are bound between subunits.</text>
</comment>
<dbReference type="HOGENOM" id="CLU_046006_0_1_1"/>
<evidence type="ECO:0000256" key="2">
    <source>
        <dbReference type="ARBA" id="ARBA00010363"/>
    </source>
</evidence>
<dbReference type="InterPro" id="IPR018146">
    <property type="entry name" value="Glyoxalase_1_CS"/>
</dbReference>
<protein>
    <recommendedName>
        <fullName evidence="3 9">Lactoylglutathione lyase</fullName>
        <ecNumber evidence="3 9">4.4.1.5</ecNumber>
    </recommendedName>
    <alternativeName>
        <fullName evidence="9">Glyoxalase I</fullName>
    </alternativeName>
</protein>
<dbReference type="OrthoDB" id="16820at2759"/>
<dbReference type="GO" id="GO:0006749">
    <property type="term" value="P:glutathione metabolic process"/>
    <property type="evidence" value="ECO:0007669"/>
    <property type="project" value="EnsemblFungi"/>
</dbReference>
<proteinExistence type="inferred from homology"/>
<dbReference type="PROSITE" id="PS51819">
    <property type="entry name" value="VOC"/>
    <property type="match status" value="2"/>
</dbReference>
<comment type="similarity">
    <text evidence="2 9">Belongs to the glyoxalase I family.</text>
</comment>
<evidence type="ECO:0000256" key="6">
    <source>
        <dbReference type="ARBA" id="ARBA00023239"/>
    </source>
</evidence>
<organism evidence="11 13">
    <name type="scientific">Schizosaccharomyces japonicus (strain yFS275 / FY16936)</name>
    <name type="common">Fission yeast</name>
    <dbReference type="NCBI Taxonomy" id="402676"/>
    <lineage>
        <taxon>Eukaryota</taxon>
        <taxon>Fungi</taxon>
        <taxon>Dikarya</taxon>
        <taxon>Ascomycota</taxon>
        <taxon>Taphrinomycotina</taxon>
        <taxon>Schizosaccharomycetes</taxon>
        <taxon>Schizosaccharomycetales</taxon>
        <taxon>Schizosaccharomycetaceae</taxon>
        <taxon>Schizosaccharomyces</taxon>
    </lineage>
</organism>
<keyword evidence="6 9" id="KW-0456">Lyase</keyword>
<accession>B6K7L2</accession>
<sequence>MSTDMSTYKMNHTMLRVKDLKKSLEFYCDILGMKQIDQWVFEENKFSLTFLAFDGDNALHHGVERTKRQGILELTHNFGTENEEGPVYKNGNDDQSRGFGHICISVDNIEDACAYFESKGVTFQKRLTDGRMKNIAFIRDPDNYWIELINQSKKTPSFNKANTRFNHTMIRAKDPKASLAFYEKLGLQLIDKSDYPEAKFSLYFLAYPADIARGDREGILELTHNWGTEEQEGPVYKNGNDDESRGFGHVCISVDNIEAAAEKFEKDKLNFKKRLTDGRMKDIMFLLDPDNYWVEVIGQK</sequence>
<evidence type="ECO:0000256" key="3">
    <source>
        <dbReference type="ARBA" id="ARBA00012081"/>
    </source>
</evidence>
<comment type="function">
    <text evidence="9">Catalyzes the conversion of hemimercaptal, formed from methylglyoxal and glutathione, to S-lactoylglutathione.</text>
</comment>
<evidence type="ECO:0000256" key="5">
    <source>
        <dbReference type="ARBA" id="ARBA00022833"/>
    </source>
</evidence>
<feature type="binding site" evidence="8">
    <location>
        <position position="147"/>
    </location>
    <ligand>
        <name>Zn(2+)</name>
        <dbReference type="ChEBI" id="CHEBI:29105"/>
        <note>ligand shared between dimeric partners</note>
    </ligand>
</feature>
<feature type="domain" description="VOC" evidence="10">
    <location>
        <begin position="164"/>
        <end position="299"/>
    </location>
</feature>
<dbReference type="CDD" id="cd07233">
    <property type="entry name" value="GlxI_Zn"/>
    <property type="match status" value="2"/>
</dbReference>
<dbReference type="InterPro" id="IPR004360">
    <property type="entry name" value="Glyas_Fos-R_dOase_dom"/>
</dbReference>
<feature type="binding site" evidence="8">
    <location>
        <position position="73"/>
    </location>
    <ligand>
        <name>Zn(2+)</name>
        <dbReference type="ChEBI" id="CHEBI:29105"/>
        <note>ligand shared between dimeric partners</note>
    </ligand>
</feature>
<evidence type="ECO:0000313" key="13">
    <source>
        <dbReference type="Proteomes" id="UP000001744"/>
    </source>
</evidence>
<dbReference type="InterPro" id="IPR029068">
    <property type="entry name" value="Glyas_Bleomycin-R_OHBP_Dase"/>
</dbReference>
<reference evidence="11 13" key="1">
    <citation type="journal article" date="2011" name="Science">
        <title>Comparative functional genomics of the fission yeasts.</title>
        <authorList>
            <person name="Rhind N."/>
            <person name="Chen Z."/>
            <person name="Yassour M."/>
            <person name="Thompson D.A."/>
            <person name="Haas B.J."/>
            <person name="Habib N."/>
            <person name="Wapinski I."/>
            <person name="Roy S."/>
            <person name="Lin M.F."/>
            <person name="Heiman D.I."/>
            <person name="Young S.K."/>
            <person name="Furuya K."/>
            <person name="Guo Y."/>
            <person name="Pidoux A."/>
            <person name="Chen H.M."/>
            <person name="Robbertse B."/>
            <person name="Goldberg J.M."/>
            <person name="Aoki K."/>
            <person name="Bayne E.H."/>
            <person name="Berlin A.M."/>
            <person name="Desjardins C.A."/>
            <person name="Dobbs E."/>
            <person name="Dukaj L."/>
            <person name="Fan L."/>
            <person name="FitzGerald M.G."/>
            <person name="French C."/>
            <person name="Gujja S."/>
            <person name="Hansen K."/>
            <person name="Keifenheim D."/>
            <person name="Levin J.Z."/>
            <person name="Mosher R.A."/>
            <person name="Mueller C.A."/>
            <person name="Pfiffner J."/>
            <person name="Priest M."/>
            <person name="Russ C."/>
            <person name="Smialowska A."/>
            <person name="Swoboda P."/>
            <person name="Sykes S.M."/>
            <person name="Vaughn M."/>
            <person name="Vengrova S."/>
            <person name="Yoder R."/>
            <person name="Zeng Q."/>
            <person name="Allshire R."/>
            <person name="Baulcombe D."/>
            <person name="Birren B.W."/>
            <person name="Brown W."/>
            <person name="Ekwall K."/>
            <person name="Kellis M."/>
            <person name="Leatherwood J."/>
            <person name="Levin H."/>
            <person name="Margalit H."/>
            <person name="Martienssen R."/>
            <person name="Nieduszynski C.A."/>
            <person name="Spatafora J.W."/>
            <person name="Friedman N."/>
            <person name="Dalgaard J.Z."/>
            <person name="Baumann P."/>
            <person name="Niki H."/>
            <person name="Regev A."/>
            <person name="Nusbaum C."/>
        </authorList>
    </citation>
    <scope>NUCLEOTIDE SEQUENCE [LARGE SCALE GENOMIC DNA]</scope>
    <source>
        <strain evidence="13">yFS275 / FY16936</strain>
    </source>
</reference>
<dbReference type="RefSeq" id="XP_002175809.1">
    <property type="nucleotide sequence ID" value="XM_002175773.2"/>
</dbReference>
<name>B6K7L2_SCHJY</name>
<evidence type="ECO:0000256" key="9">
    <source>
        <dbReference type="RuleBase" id="RU361179"/>
    </source>
</evidence>
<dbReference type="Gene3D" id="3.10.180.10">
    <property type="entry name" value="2,3-Dihydroxybiphenyl 1,2-Dioxygenase, domain 1"/>
    <property type="match status" value="2"/>
</dbReference>
<feature type="active site" description="Proton donor/acceptor" evidence="7">
    <location>
        <position position="147"/>
    </location>
</feature>
<evidence type="ECO:0000259" key="10">
    <source>
        <dbReference type="PROSITE" id="PS51819"/>
    </source>
</evidence>
<dbReference type="JaponicusDB" id="SJAG_04726">
    <property type="gene designation" value="glo1"/>
</dbReference>
<dbReference type="PANTHER" id="PTHR10374:SF30">
    <property type="entry name" value="LACTOYLGLUTATHIONE LYASE"/>
    <property type="match status" value="1"/>
</dbReference>
<comment type="catalytic activity">
    <reaction evidence="9">
        <text>(R)-S-lactoylglutathione = methylglyoxal + glutathione</text>
        <dbReference type="Rhea" id="RHEA:19069"/>
        <dbReference type="ChEBI" id="CHEBI:17158"/>
        <dbReference type="ChEBI" id="CHEBI:57474"/>
        <dbReference type="ChEBI" id="CHEBI:57925"/>
        <dbReference type="EC" id="4.4.1.5"/>
    </reaction>
</comment>
<evidence type="ECO:0000313" key="12">
    <source>
        <dbReference type="JaponicusDB" id="SJAG_04726"/>
    </source>
</evidence>
<dbReference type="InterPro" id="IPR004361">
    <property type="entry name" value="Glyoxalase_1"/>
</dbReference>
<evidence type="ECO:0000256" key="1">
    <source>
        <dbReference type="ARBA" id="ARBA00005008"/>
    </source>
</evidence>
<dbReference type="UniPathway" id="UPA00619">
    <property type="reaction ID" value="UER00675"/>
</dbReference>
<dbReference type="GO" id="GO:0019243">
    <property type="term" value="P:methylglyoxal catabolic process to D-lactate via S-lactoyl-glutathione"/>
    <property type="evidence" value="ECO:0007669"/>
    <property type="project" value="EnsemblFungi"/>
</dbReference>
<dbReference type="STRING" id="402676.B6K7L2"/>